<dbReference type="EMBL" id="WNJL01000011">
    <property type="protein sequence ID" value="NDU41464.1"/>
    <property type="molecule type" value="Genomic_DNA"/>
</dbReference>
<evidence type="ECO:0000256" key="1">
    <source>
        <dbReference type="ARBA" id="ARBA00022729"/>
    </source>
</evidence>
<dbReference type="InterPro" id="IPR004564">
    <property type="entry name" value="OM_lipoprot_carrier_LolA-like"/>
</dbReference>
<dbReference type="RefSeq" id="WP_163096036.1">
    <property type="nucleotide sequence ID" value="NZ_CP127523.1"/>
</dbReference>
<gene>
    <name evidence="2" type="ORF">GL267_02040</name>
</gene>
<dbReference type="Gene3D" id="2.50.20.10">
    <property type="entry name" value="Lipoprotein localisation LolA/LolB/LppX"/>
    <property type="match status" value="1"/>
</dbReference>
<sequence length="222" mass="25260">MELQMPAGDMSCKEWVSCQFSIITHNRPFYLYMRFIVRAMFAALFLGLVMTLRAHAADWDITQLMHALAQEKSGQTTFVELKYISFLNQPIKSSGDMRFVSPDVLEMHTLQPDDQTIRVRGDLLIMDHHTVPLEDHPELLAFIDSIRGTLTGNRALLERFFTLSLKGDKNDWSLMLAPSKKDVAKLIQSITVSGSRERVRHITIVKTNHDRSVITLGDTSTP</sequence>
<keyword evidence="2" id="KW-0449">Lipoprotein</keyword>
<dbReference type="Pfam" id="PF19574">
    <property type="entry name" value="LolA_3"/>
    <property type="match status" value="1"/>
</dbReference>
<proteinExistence type="predicted"/>
<dbReference type="CDD" id="cd16325">
    <property type="entry name" value="LolA"/>
    <property type="match status" value="1"/>
</dbReference>
<reference evidence="2" key="1">
    <citation type="submission" date="2019-11" db="EMBL/GenBank/DDBJ databases">
        <title>Acidithiobacillus ferrianus sp. nov.: a facultatively anaerobic and extremely acidophilic chemolithoautotroph.</title>
        <authorList>
            <person name="Norris P.R."/>
            <person name="Falagan C."/>
            <person name="Moya-Beltran A."/>
            <person name="Castro M."/>
            <person name="Quatrini R."/>
            <person name="Johnson D.B."/>
        </authorList>
    </citation>
    <scope>NUCLEOTIDE SEQUENCE [LARGE SCALE GENOMIC DNA]</scope>
    <source>
        <strain evidence="2">MG</strain>
    </source>
</reference>
<name>A0A845UC23_9PROT</name>
<dbReference type="SUPFAM" id="SSF89392">
    <property type="entry name" value="Prokaryotic lipoproteins and lipoprotein localization factors"/>
    <property type="match status" value="1"/>
</dbReference>
<dbReference type="AlphaFoldDB" id="A0A845UC23"/>
<accession>A0A845UC23</accession>
<protein>
    <submittedName>
        <fullName evidence="2">Outer membrane lipoprotein carrier protein LolA</fullName>
    </submittedName>
</protein>
<dbReference type="InterPro" id="IPR029046">
    <property type="entry name" value="LolA/LolB/LppX"/>
</dbReference>
<evidence type="ECO:0000313" key="2">
    <source>
        <dbReference type="EMBL" id="NDU41464.1"/>
    </source>
</evidence>
<keyword evidence="1" id="KW-0732">Signal</keyword>
<organism evidence="2">
    <name type="scientific">Acidithiobacillus ferrianus</name>
    <dbReference type="NCBI Taxonomy" id="2678518"/>
    <lineage>
        <taxon>Bacteria</taxon>
        <taxon>Pseudomonadati</taxon>
        <taxon>Pseudomonadota</taxon>
        <taxon>Acidithiobacillia</taxon>
        <taxon>Acidithiobacillales</taxon>
        <taxon>Acidithiobacillaceae</taxon>
        <taxon>Acidithiobacillus</taxon>
    </lineage>
</organism>
<comment type="caution">
    <text evidence="2">The sequence shown here is derived from an EMBL/GenBank/DDBJ whole genome shotgun (WGS) entry which is preliminary data.</text>
</comment>